<dbReference type="GO" id="GO:0030246">
    <property type="term" value="F:carbohydrate binding"/>
    <property type="evidence" value="ECO:0007669"/>
    <property type="project" value="InterPro"/>
</dbReference>
<dbReference type="NCBIfam" id="NF007940">
    <property type="entry name" value="PRK10658.1"/>
    <property type="match status" value="1"/>
</dbReference>
<accession>A0A0C3L7Z7</accession>
<dbReference type="InterPro" id="IPR013780">
    <property type="entry name" value="Glyco_hydro_b"/>
</dbReference>
<comment type="catalytic activity">
    <reaction evidence="4">
        <text>Hydrolysis of terminal, non-reducing alpha-D-xylose residues with release of alpha-D-xylose.</text>
        <dbReference type="EC" id="3.2.1.177"/>
    </reaction>
</comment>
<dbReference type="Pfam" id="PF21365">
    <property type="entry name" value="Glyco_hydro_31_3rd"/>
    <property type="match status" value="1"/>
</dbReference>
<dbReference type="PANTHER" id="PTHR43053">
    <property type="entry name" value="GLYCOSIDASE FAMILY 31"/>
    <property type="match status" value="1"/>
</dbReference>
<dbReference type="InterPro" id="IPR000322">
    <property type="entry name" value="Glyco_hydro_31_TIM"/>
</dbReference>
<dbReference type="GO" id="GO:0061634">
    <property type="term" value="F:alpha-D-xyloside xylohydrolase"/>
    <property type="evidence" value="ECO:0007669"/>
    <property type="project" value="UniProtKB-EC"/>
</dbReference>
<dbReference type="OrthoDB" id="1334205at2759"/>
<dbReference type="Gene3D" id="3.20.20.80">
    <property type="entry name" value="Glycosidases"/>
    <property type="match status" value="1"/>
</dbReference>
<dbReference type="EC" id="3.2.1.177" evidence="5"/>
<dbReference type="Gene3D" id="2.60.40.1760">
    <property type="entry name" value="glycosyl hydrolase (family 31)"/>
    <property type="match status" value="1"/>
</dbReference>
<dbReference type="SUPFAM" id="SSF74650">
    <property type="entry name" value="Galactose mutarotase-like"/>
    <property type="match status" value="1"/>
</dbReference>
<organism evidence="10 11">
    <name type="scientific">Tulasnella calospora MUT 4182</name>
    <dbReference type="NCBI Taxonomy" id="1051891"/>
    <lineage>
        <taxon>Eukaryota</taxon>
        <taxon>Fungi</taxon>
        <taxon>Dikarya</taxon>
        <taxon>Basidiomycota</taxon>
        <taxon>Agaricomycotina</taxon>
        <taxon>Agaricomycetes</taxon>
        <taxon>Cantharellales</taxon>
        <taxon>Tulasnellaceae</taxon>
        <taxon>Tulasnella</taxon>
    </lineage>
</organism>
<feature type="domain" description="Glycoside hydrolase family 31 TIM barrel" evidence="7">
    <location>
        <begin position="295"/>
        <end position="621"/>
    </location>
</feature>
<gene>
    <name evidence="10" type="ORF">M407DRAFT_21012</name>
</gene>
<dbReference type="GO" id="GO:0005975">
    <property type="term" value="P:carbohydrate metabolic process"/>
    <property type="evidence" value="ECO:0007669"/>
    <property type="project" value="InterPro"/>
</dbReference>
<keyword evidence="11" id="KW-1185">Reference proteome</keyword>
<dbReference type="SUPFAM" id="SSF51011">
    <property type="entry name" value="Glycosyl hydrolase domain"/>
    <property type="match status" value="1"/>
</dbReference>
<evidence type="ECO:0000256" key="5">
    <source>
        <dbReference type="ARBA" id="ARBA00066962"/>
    </source>
</evidence>
<reference evidence="11" key="2">
    <citation type="submission" date="2015-01" db="EMBL/GenBank/DDBJ databases">
        <title>Evolutionary Origins and Diversification of the Mycorrhizal Mutualists.</title>
        <authorList>
            <consortium name="DOE Joint Genome Institute"/>
            <consortium name="Mycorrhizal Genomics Consortium"/>
            <person name="Kohler A."/>
            <person name="Kuo A."/>
            <person name="Nagy L.G."/>
            <person name="Floudas D."/>
            <person name="Copeland A."/>
            <person name="Barry K.W."/>
            <person name="Cichocki N."/>
            <person name="Veneault-Fourrey C."/>
            <person name="LaButti K."/>
            <person name="Lindquist E.A."/>
            <person name="Lipzen A."/>
            <person name="Lundell T."/>
            <person name="Morin E."/>
            <person name="Murat C."/>
            <person name="Riley R."/>
            <person name="Ohm R."/>
            <person name="Sun H."/>
            <person name="Tunlid A."/>
            <person name="Henrissat B."/>
            <person name="Grigoriev I.V."/>
            <person name="Hibbett D.S."/>
            <person name="Martin F."/>
        </authorList>
    </citation>
    <scope>NUCLEOTIDE SEQUENCE [LARGE SCALE GENOMIC DNA]</scope>
    <source>
        <strain evidence="11">MUT 4182</strain>
    </source>
</reference>
<evidence type="ECO:0000256" key="4">
    <source>
        <dbReference type="ARBA" id="ARBA00052064"/>
    </source>
</evidence>
<dbReference type="CDD" id="cd06593">
    <property type="entry name" value="GH31_xylosidase_YicI"/>
    <property type="match status" value="1"/>
</dbReference>
<feature type="domain" description="Glycosyl hydrolase family 31 C-terminal" evidence="9">
    <location>
        <begin position="630"/>
        <end position="716"/>
    </location>
</feature>
<name>A0A0C3L7Z7_9AGAM</name>
<dbReference type="InterPro" id="IPR011013">
    <property type="entry name" value="Gal_mutarotase_sf_dom"/>
</dbReference>
<dbReference type="InterPro" id="IPR048395">
    <property type="entry name" value="Glyco_hydro_31_C"/>
</dbReference>
<dbReference type="Pfam" id="PF13802">
    <property type="entry name" value="Gal_mutarotas_2"/>
    <property type="match status" value="1"/>
</dbReference>
<keyword evidence="3 6" id="KW-0326">Glycosidase</keyword>
<comment type="similarity">
    <text evidence="1 6">Belongs to the glycosyl hydrolase 31 family.</text>
</comment>
<dbReference type="Pfam" id="PF01055">
    <property type="entry name" value="Glyco_hydro_31_2nd"/>
    <property type="match status" value="1"/>
</dbReference>
<evidence type="ECO:0000313" key="10">
    <source>
        <dbReference type="EMBL" id="KIO29958.1"/>
    </source>
</evidence>
<evidence type="ECO:0000313" key="11">
    <source>
        <dbReference type="Proteomes" id="UP000054248"/>
    </source>
</evidence>
<dbReference type="InterPro" id="IPR025887">
    <property type="entry name" value="Glyco_hydro_31_N_dom"/>
</dbReference>
<dbReference type="STRING" id="1051891.A0A0C3L7Z7"/>
<dbReference type="CDD" id="cd14752">
    <property type="entry name" value="GH31_N"/>
    <property type="match status" value="1"/>
</dbReference>
<evidence type="ECO:0000259" key="8">
    <source>
        <dbReference type="Pfam" id="PF13802"/>
    </source>
</evidence>
<dbReference type="SUPFAM" id="SSF117125">
    <property type="entry name" value="Putative glucosidase YicI, C-terminal domain"/>
    <property type="match status" value="1"/>
</dbReference>
<dbReference type="Proteomes" id="UP000054248">
    <property type="component" value="Unassembled WGS sequence"/>
</dbReference>
<feature type="domain" description="Glycoside hydrolase family 31 N-terminal" evidence="8">
    <location>
        <begin position="56"/>
        <end position="251"/>
    </location>
</feature>
<evidence type="ECO:0000256" key="2">
    <source>
        <dbReference type="ARBA" id="ARBA00022801"/>
    </source>
</evidence>
<dbReference type="Gene3D" id="2.60.40.1180">
    <property type="entry name" value="Golgi alpha-mannosidase II"/>
    <property type="match status" value="2"/>
</dbReference>
<evidence type="ECO:0000259" key="9">
    <source>
        <dbReference type="Pfam" id="PF21365"/>
    </source>
</evidence>
<dbReference type="InterPro" id="IPR050985">
    <property type="entry name" value="Alpha-glycosidase_related"/>
</dbReference>
<evidence type="ECO:0000259" key="7">
    <source>
        <dbReference type="Pfam" id="PF01055"/>
    </source>
</evidence>
<reference evidence="10 11" key="1">
    <citation type="submission" date="2014-04" db="EMBL/GenBank/DDBJ databases">
        <authorList>
            <consortium name="DOE Joint Genome Institute"/>
            <person name="Kuo A."/>
            <person name="Girlanda M."/>
            <person name="Perotto S."/>
            <person name="Kohler A."/>
            <person name="Nagy L.G."/>
            <person name="Floudas D."/>
            <person name="Copeland A."/>
            <person name="Barry K.W."/>
            <person name="Cichocki N."/>
            <person name="Veneault-Fourrey C."/>
            <person name="LaButti K."/>
            <person name="Lindquist E.A."/>
            <person name="Lipzen A."/>
            <person name="Lundell T."/>
            <person name="Morin E."/>
            <person name="Murat C."/>
            <person name="Sun H."/>
            <person name="Tunlid A."/>
            <person name="Henrissat B."/>
            <person name="Grigoriev I.V."/>
            <person name="Hibbett D.S."/>
            <person name="Martin F."/>
            <person name="Nordberg H.P."/>
            <person name="Cantor M.N."/>
            <person name="Hua S.X."/>
        </authorList>
    </citation>
    <scope>NUCLEOTIDE SEQUENCE [LARGE SCALE GENOMIC DNA]</scope>
    <source>
        <strain evidence="10 11">MUT 4182</strain>
    </source>
</reference>
<evidence type="ECO:0000256" key="1">
    <source>
        <dbReference type="ARBA" id="ARBA00007806"/>
    </source>
</evidence>
<dbReference type="PANTHER" id="PTHR43053:SF4">
    <property type="entry name" value="MYOGENESIS-REGULATING GLYCOSIDASE"/>
    <property type="match status" value="1"/>
</dbReference>
<evidence type="ECO:0000256" key="3">
    <source>
        <dbReference type="ARBA" id="ARBA00023295"/>
    </source>
</evidence>
<evidence type="ECO:0000256" key="6">
    <source>
        <dbReference type="RuleBase" id="RU361185"/>
    </source>
</evidence>
<proteinExistence type="inferred from homology"/>
<dbReference type="SUPFAM" id="SSF51445">
    <property type="entry name" value="(Trans)glycosidases"/>
    <property type="match status" value="1"/>
</dbReference>
<dbReference type="FunFam" id="3.20.20.80:FF:000053">
    <property type="entry name" value="Alpha-xylosidase YicI"/>
    <property type="match status" value="1"/>
</dbReference>
<keyword evidence="2 6" id="KW-0378">Hydrolase</keyword>
<dbReference type="HOGENOM" id="CLU_000631_10_0_1"/>
<sequence>MKFTDGLWLLKDGAKPAFGFTVTDVKTHDNGIDLQVATKPIRHRGDTLGGPLLFVNLTSPSEGIIGLKVKHFGGLAPQKHDFELFPDVPPTPPNIQTSKNPTAATLASGPLSAVVSTVPGQYGIDFVPTADPKDVLTFAGPKSQAVVNLPSKWATMSASNAGVMATDVSANPSGASLPAFLRYILVELNLAGGEQIYGAGEGFGGVVKNGQTISVWNRDGGTSSEQQYKSVPFYLSSRGYGVFVNHPGEVELEIGSEKMSRVGISVVGEELEVFVIYGPTPKEVLRRYTQLTGRPGLPPLWTFGLWLSTSFLTDYDEKTVSSFLQGMRDRKCDVRVMHFDCFWMKQCVIIALYEWCNFTFDPDMFPNPAEYLRSIKEKFGVKVCVWINSYISQGSSLFKEGLEGGYFIKRTNGDVWQWDLWQPGLAIVDFTNPAACKWYGDKLRALLDLGVDCFKTDFGERIPHADVKYFDGADPYKMHNYYTQLYNKLVYNILQERFGEHEAVLFARSATAGGQRFPVHWGGDCESTWEAMSETLRGNLSLTLSGFGFASHDIGGFEGHPPREIYMRWCAYGAFSSHTRLHGSSSYRVPWNYDTENDASASKALAKFIDAKHRLSPYIYAAAIEAHETGIPVQRHTMLEFPTDRTTLHLDQQFMLGQSLLVAPVFTTDDRNTEYYVPSGKWTSFWDSAKVIQGPSWVKEKVAYDDLPVLAKDNSLLLVGKSGLGKPDWDYNDGLEARVYELSEGACVEAVVPGGKSNEKAAKLRAERKDGKVTVKVVEGSLKGWSATLVAQGSSSHLSTVPAGDDGASFTL</sequence>
<dbReference type="InterPro" id="IPR017853">
    <property type="entry name" value="GH"/>
</dbReference>
<dbReference type="AlphaFoldDB" id="A0A0C3L7Z7"/>
<dbReference type="EMBL" id="KN822977">
    <property type="protein sequence ID" value="KIO29958.1"/>
    <property type="molecule type" value="Genomic_DNA"/>
</dbReference>
<protein>
    <recommendedName>
        <fullName evidence="5">alpha-D-xyloside xylohydrolase</fullName>
        <ecNumber evidence="5">3.2.1.177</ecNumber>
    </recommendedName>
</protein>